<dbReference type="EMBL" id="VITV01000013">
    <property type="protein sequence ID" value="TWB67760.1"/>
    <property type="molecule type" value="Genomic_DNA"/>
</dbReference>
<dbReference type="AlphaFoldDB" id="A0A560JHD2"/>
<evidence type="ECO:0000313" key="2">
    <source>
        <dbReference type="Proteomes" id="UP000320516"/>
    </source>
</evidence>
<dbReference type="Proteomes" id="UP000320516">
    <property type="component" value="Unassembled WGS sequence"/>
</dbReference>
<evidence type="ECO:0000313" key="1">
    <source>
        <dbReference type="EMBL" id="TWB67760.1"/>
    </source>
</evidence>
<proteinExistence type="predicted"/>
<sequence>MEGPVADGDATLIIGGRVRSVVGLEVAAIALPRLSPAGDIQRYTLRLDPASGQPVRRADIAGRACVQLCASAKKPESPFLALPGEVDWSVIQAPATVAGGIDLTAVPTGLQDHYHGFLPLPDPMVLTLPAEGGELGRAGDGTPGRLVVGLLTQPGSLVLTGADQAPSATFIERVGLSRRHLHIAARRNGRIEVRMAQGSTPAWHLRDGQVIATLPLAGQPSPSTSLAIEAGLVGPYLFRHRHI</sequence>
<protein>
    <submittedName>
        <fullName evidence="1">Uncharacterized protein</fullName>
    </submittedName>
</protein>
<name>A0A560JHD2_9PROT</name>
<organism evidence="1 2">
    <name type="scientific">Nitrospirillum amazonense</name>
    <dbReference type="NCBI Taxonomy" id="28077"/>
    <lineage>
        <taxon>Bacteria</taxon>
        <taxon>Pseudomonadati</taxon>
        <taxon>Pseudomonadota</taxon>
        <taxon>Alphaproteobacteria</taxon>
        <taxon>Rhodospirillales</taxon>
        <taxon>Azospirillaceae</taxon>
        <taxon>Nitrospirillum</taxon>
    </lineage>
</organism>
<dbReference type="RefSeq" id="WP_145613360.1">
    <property type="nucleotide sequence ID" value="NZ_VITV01000013.1"/>
</dbReference>
<gene>
    <name evidence="1" type="ORF">FBZ87_1132</name>
</gene>
<accession>A0A560JHD2</accession>
<comment type="caution">
    <text evidence="1">The sequence shown here is derived from an EMBL/GenBank/DDBJ whole genome shotgun (WGS) entry which is preliminary data.</text>
</comment>
<reference evidence="1 2" key="1">
    <citation type="submission" date="2019-06" db="EMBL/GenBank/DDBJ databases">
        <title>Genomic Encyclopedia of Type Strains, Phase IV (KMG-V): Genome sequencing to study the core and pangenomes of soil and plant-associated prokaryotes.</title>
        <authorList>
            <person name="Whitman W."/>
        </authorList>
    </citation>
    <scope>NUCLEOTIDE SEQUENCE [LARGE SCALE GENOMIC DNA]</scope>
    <source>
        <strain evidence="1 2">BR 12005</strain>
    </source>
</reference>